<dbReference type="SUPFAM" id="SSF55729">
    <property type="entry name" value="Acyl-CoA N-acyltransferases (Nat)"/>
    <property type="match status" value="1"/>
</dbReference>
<protein>
    <submittedName>
        <fullName evidence="3">Acetyltransferase (GNAT) family protein</fullName>
    </submittedName>
</protein>
<proteinExistence type="predicted"/>
<gene>
    <name evidence="3" type="ORF">KS4_33970</name>
</gene>
<evidence type="ECO:0000256" key="1">
    <source>
        <dbReference type="SAM" id="MobiDB-lite"/>
    </source>
</evidence>
<dbReference type="PANTHER" id="PTHR39173:SF1">
    <property type="entry name" value="ACETYLTRANSFERASE"/>
    <property type="match status" value="1"/>
</dbReference>
<dbReference type="RefSeq" id="WP_145080465.1">
    <property type="nucleotide sequence ID" value="NZ_CP036425.1"/>
</dbReference>
<dbReference type="GO" id="GO:0016747">
    <property type="term" value="F:acyltransferase activity, transferring groups other than amino-acyl groups"/>
    <property type="evidence" value="ECO:0007669"/>
    <property type="project" value="InterPro"/>
</dbReference>
<name>A0A517YYL2_9BACT</name>
<reference evidence="3 4" key="1">
    <citation type="submission" date="2019-02" db="EMBL/GenBank/DDBJ databases">
        <title>Deep-cultivation of Planctomycetes and their phenomic and genomic characterization uncovers novel biology.</title>
        <authorList>
            <person name="Wiegand S."/>
            <person name="Jogler M."/>
            <person name="Boedeker C."/>
            <person name="Pinto D."/>
            <person name="Vollmers J."/>
            <person name="Rivas-Marin E."/>
            <person name="Kohn T."/>
            <person name="Peeters S.H."/>
            <person name="Heuer A."/>
            <person name="Rast P."/>
            <person name="Oberbeckmann S."/>
            <person name="Bunk B."/>
            <person name="Jeske O."/>
            <person name="Meyerdierks A."/>
            <person name="Storesund J.E."/>
            <person name="Kallscheuer N."/>
            <person name="Luecker S."/>
            <person name="Lage O.M."/>
            <person name="Pohl T."/>
            <person name="Merkel B.J."/>
            <person name="Hornburger P."/>
            <person name="Mueller R.-W."/>
            <person name="Bruemmer F."/>
            <person name="Labrenz M."/>
            <person name="Spormann A.M."/>
            <person name="Op den Camp H."/>
            <person name="Overmann J."/>
            <person name="Amann R."/>
            <person name="Jetten M.S.M."/>
            <person name="Mascher T."/>
            <person name="Medema M.H."/>
            <person name="Devos D.P."/>
            <person name="Kaster A.-K."/>
            <person name="Ovreas L."/>
            <person name="Rohde M."/>
            <person name="Galperin M.Y."/>
            <person name="Jogler C."/>
        </authorList>
    </citation>
    <scope>NUCLEOTIDE SEQUENCE [LARGE SCALE GENOMIC DNA]</scope>
    <source>
        <strain evidence="3 4">KS4</strain>
    </source>
</reference>
<organism evidence="3 4">
    <name type="scientific">Poriferisphaera corsica</name>
    <dbReference type="NCBI Taxonomy" id="2528020"/>
    <lineage>
        <taxon>Bacteria</taxon>
        <taxon>Pseudomonadati</taxon>
        <taxon>Planctomycetota</taxon>
        <taxon>Phycisphaerae</taxon>
        <taxon>Phycisphaerales</taxon>
        <taxon>Phycisphaeraceae</taxon>
        <taxon>Poriferisphaera</taxon>
    </lineage>
</organism>
<keyword evidence="4" id="KW-1185">Reference proteome</keyword>
<keyword evidence="3" id="KW-0808">Transferase</keyword>
<dbReference type="Proteomes" id="UP000317369">
    <property type="component" value="Chromosome"/>
</dbReference>
<feature type="domain" description="N-acetyltransferase" evidence="2">
    <location>
        <begin position="92"/>
        <end position="153"/>
    </location>
</feature>
<dbReference type="OrthoDB" id="9797989at2"/>
<feature type="region of interest" description="Disordered" evidence="1">
    <location>
        <begin position="14"/>
        <end position="43"/>
    </location>
</feature>
<sequence length="186" mass="19438">MFVRNEKGDVRVLGGRGGDVWGDEGDGGGDCGGGDGENGGDGSGKMWVEVVSERVMEGCEEGKVFGCEAFIEGVSVSVGKLCLRVVCGDEEVIVKAGGHLGYEVWESYQGRGYGTRMVGLALRVLSNYGIDRVLVVTGEHNEASKRVLEKVGGEWVGIADEVGCEGDSGGGRGEDGGELMGVWVIE</sequence>
<dbReference type="InterPro" id="IPR000182">
    <property type="entry name" value="GNAT_dom"/>
</dbReference>
<dbReference type="KEGG" id="pcor:KS4_33970"/>
<evidence type="ECO:0000313" key="4">
    <source>
        <dbReference type="Proteomes" id="UP000317369"/>
    </source>
</evidence>
<dbReference type="InterPro" id="IPR016181">
    <property type="entry name" value="Acyl_CoA_acyltransferase"/>
</dbReference>
<evidence type="ECO:0000259" key="2">
    <source>
        <dbReference type="Pfam" id="PF13302"/>
    </source>
</evidence>
<dbReference type="PANTHER" id="PTHR39173">
    <property type="entry name" value="ACETYLTRANSFERASE"/>
    <property type="match status" value="1"/>
</dbReference>
<dbReference type="Pfam" id="PF13302">
    <property type="entry name" value="Acetyltransf_3"/>
    <property type="match status" value="1"/>
</dbReference>
<dbReference type="EMBL" id="CP036425">
    <property type="protein sequence ID" value="QDU35316.1"/>
    <property type="molecule type" value="Genomic_DNA"/>
</dbReference>
<evidence type="ECO:0000313" key="3">
    <source>
        <dbReference type="EMBL" id="QDU35316.1"/>
    </source>
</evidence>
<accession>A0A517YYL2</accession>
<dbReference type="AlphaFoldDB" id="A0A517YYL2"/>
<dbReference type="Gene3D" id="3.40.630.30">
    <property type="match status" value="1"/>
</dbReference>
<feature type="compositionally biased region" description="Gly residues" evidence="1">
    <location>
        <begin position="28"/>
        <end position="43"/>
    </location>
</feature>